<evidence type="ECO:0000256" key="4">
    <source>
        <dbReference type="HAMAP-Rule" id="MF_03011"/>
    </source>
</evidence>
<accession>A0A0N5B7L4</accession>
<dbReference type="GO" id="GO:0003743">
    <property type="term" value="F:translation initiation factor activity"/>
    <property type="evidence" value="ECO:0007669"/>
    <property type="project" value="UniProtKB-UniRule"/>
</dbReference>
<evidence type="ECO:0000313" key="6">
    <source>
        <dbReference type="WBParaSite" id="SPAL_0000203900.1"/>
    </source>
</evidence>
<proteinExistence type="inferred from homology"/>
<name>A0A0N5B7L4_STREA</name>
<dbReference type="HAMAP" id="MF_03011">
    <property type="entry name" value="eIF3l"/>
    <property type="match status" value="1"/>
</dbReference>
<protein>
    <recommendedName>
        <fullName evidence="4">Eukaryotic translation initiation factor 3 subunit L</fullName>
        <shortName evidence="4">eIF3l</shortName>
    </recommendedName>
</protein>
<dbReference type="Proteomes" id="UP000046392">
    <property type="component" value="Unplaced"/>
</dbReference>
<dbReference type="InterPro" id="IPR019382">
    <property type="entry name" value="eIF3l"/>
</dbReference>
<keyword evidence="5" id="KW-1185">Reference proteome</keyword>
<dbReference type="AlphaFoldDB" id="A0A0N5B7L4"/>
<dbReference type="GO" id="GO:0033290">
    <property type="term" value="C:eukaryotic 48S preinitiation complex"/>
    <property type="evidence" value="ECO:0007669"/>
    <property type="project" value="UniProtKB-UniRule"/>
</dbReference>
<keyword evidence="2 4" id="KW-0396">Initiation factor</keyword>
<evidence type="ECO:0000313" key="5">
    <source>
        <dbReference type="Proteomes" id="UP000046392"/>
    </source>
</evidence>
<dbReference type="PANTHER" id="PTHR13242:SF0">
    <property type="entry name" value="EUKARYOTIC TRANSLATION INITIATION FACTOR 3 SUBUNIT L"/>
    <property type="match status" value="1"/>
</dbReference>
<dbReference type="GO" id="GO:0005852">
    <property type="term" value="C:eukaryotic translation initiation factor 3 complex"/>
    <property type="evidence" value="ECO:0007669"/>
    <property type="project" value="UniProtKB-UniRule"/>
</dbReference>
<reference evidence="6" key="1">
    <citation type="submission" date="2017-02" db="UniProtKB">
        <authorList>
            <consortium name="WormBaseParasite"/>
        </authorList>
    </citation>
    <scope>IDENTIFICATION</scope>
</reference>
<evidence type="ECO:0000256" key="2">
    <source>
        <dbReference type="ARBA" id="ARBA00022540"/>
    </source>
</evidence>
<organism evidence="5 6">
    <name type="scientific">Strongyloides papillosus</name>
    <name type="common">Intestinal threadworm</name>
    <dbReference type="NCBI Taxonomy" id="174720"/>
    <lineage>
        <taxon>Eukaryota</taxon>
        <taxon>Metazoa</taxon>
        <taxon>Ecdysozoa</taxon>
        <taxon>Nematoda</taxon>
        <taxon>Chromadorea</taxon>
        <taxon>Rhabditida</taxon>
        <taxon>Tylenchina</taxon>
        <taxon>Panagrolaimomorpha</taxon>
        <taxon>Strongyloidoidea</taxon>
        <taxon>Strongyloididae</taxon>
        <taxon>Strongyloides</taxon>
    </lineage>
</organism>
<dbReference type="GO" id="GO:0016282">
    <property type="term" value="C:eukaryotic 43S preinitiation complex"/>
    <property type="evidence" value="ECO:0007669"/>
    <property type="project" value="UniProtKB-UniRule"/>
</dbReference>
<dbReference type="Pfam" id="PF10255">
    <property type="entry name" value="Paf67"/>
    <property type="match status" value="1"/>
</dbReference>
<dbReference type="InterPro" id="IPR011990">
    <property type="entry name" value="TPR-like_helical_dom_sf"/>
</dbReference>
<dbReference type="STRING" id="174720.A0A0N5B7L4"/>
<comment type="subcellular location">
    <subcellularLocation>
        <location evidence="4">Cytoplasm</location>
    </subcellularLocation>
</comment>
<dbReference type="WBParaSite" id="SPAL_0000203900.1">
    <property type="protein sequence ID" value="SPAL_0000203900.1"/>
    <property type="gene ID" value="SPAL_0000203900"/>
</dbReference>
<sequence>MDTKSSPNPPNKFDKESEIPAEVVKFIVYMKKLYDNRSVNELKQVYDQGFIDISEKYYLEKPWPNPSAIEKVITNPKEHFMIIYKEIYYRDIYYKSIKKALPLDIQCESFTNLSSFFSLLLNSDIENEHPVTFLLPANWIWDIIESFINQYVSFCHYKANPSLRTIEENQQLEEIEKNKEYWNIYTVLNILYSLISKAQINDQLIAIKNGNNPDDIANEFGRNDLYFKVGYFAMIGLLRLQVHLGDYNEALQCVENFSLEPKGLFTTVPNCYITVYYYIAFGHMMTRNYIEAIKLFEICSLYIQKITNVYILQNLSYSKKNKELEIFNIFQDKVLILLAICLTITPQKIEESIKTLLHDKYDETYNRMISGDITEYEKNFMIGAPKFISPNCVVYEGNSISRQSLQRQCSAFINCMRGQVWTPVVRSYLKLYNTLTINKLSHLMDLSTNNVMSKILHFKKATSITGRNEVLKRNDDDYEDTTLDLDFYIDDEVITIADTHITRNVSDYFLKNSLKFKALSVKAKAINLNGRSVTSRRNPDRK</sequence>
<dbReference type="GO" id="GO:0001732">
    <property type="term" value="P:formation of cytoplasmic translation initiation complex"/>
    <property type="evidence" value="ECO:0007669"/>
    <property type="project" value="UniProtKB-UniRule"/>
</dbReference>
<comment type="similarity">
    <text evidence="4">Belongs to the eIF-3 subunit L family.</text>
</comment>
<dbReference type="PANTHER" id="PTHR13242">
    <property type="entry name" value="EUKARYOTIC TRANSLATION INITIATION FACTOR 3"/>
    <property type="match status" value="1"/>
</dbReference>
<dbReference type="SUPFAM" id="SSF48452">
    <property type="entry name" value="TPR-like"/>
    <property type="match status" value="1"/>
</dbReference>
<evidence type="ECO:0000256" key="1">
    <source>
        <dbReference type="ARBA" id="ARBA00022490"/>
    </source>
</evidence>
<keyword evidence="3 4" id="KW-0648">Protein biosynthesis</keyword>
<keyword evidence="1 4" id="KW-0963">Cytoplasm</keyword>
<evidence type="ECO:0000256" key="3">
    <source>
        <dbReference type="ARBA" id="ARBA00022917"/>
    </source>
</evidence>
<comment type="function">
    <text evidence="4">Component of the eukaryotic translation initiation factor 3 (eIF-3) complex, which is involved in protein synthesis of a specialized repertoire of mRNAs and, together with other initiation factors, stimulates binding of mRNA and methionyl-tRNAi to the 40S ribosome. The eIF-3 complex specifically targets and initiates translation of a subset of mRNAs involved in cell proliferation.</text>
</comment>
<comment type="subunit">
    <text evidence="4">Component of the eukaryotic translation initiation factor 3 (eIF-3) complex.</text>
</comment>